<sequence>MRRIMFGATLLMTISTSMADELTQGQQAISGTDRQGQTSQQRVESLDERSQQLLAEYRQIQAETEQLALYNRQMETIVASQQEELLSLARQITEIERTEQGVLPLMSRMVDSLEQFTALDTPFLPEERSTRIAMLRDMLTRADVTTSEKFRRVLEAYQVEVDYGRNIEAYRARSADVSYDFLRIGRVALYRLSNDGSQAWVWHPGQNDWLALDGGYLRDLNKALKVAQQTAAPEMLMLPLPTPSSLKQGGQS</sequence>
<dbReference type="PIRSF" id="PIRSF028069">
    <property type="entry name" value="UCP028069"/>
    <property type="match status" value="1"/>
</dbReference>
<feature type="signal peptide" evidence="2">
    <location>
        <begin position="1"/>
        <end position="19"/>
    </location>
</feature>
<organism evidence="3 4">
    <name type="scientific">Thalassolituus marinus</name>
    <dbReference type="NCBI Taxonomy" id="671053"/>
    <lineage>
        <taxon>Bacteria</taxon>
        <taxon>Pseudomonadati</taxon>
        <taxon>Pseudomonadota</taxon>
        <taxon>Gammaproteobacteria</taxon>
        <taxon>Oceanospirillales</taxon>
        <taxon>Oceanospirillaceae</taxon>
        <taxon>Thalassolituus</taxon>
    </lineage>
</organism>
<accession>A0ABS7ZKS6</accession>
<evidence type="ECO:0000313" key="4">
    <source>
        <dbReference type="Proteomes" id="UP000714380"/>
    </source>
</evidence>
<protein>
    <submittedName>
        <fullName evidence="3">DUF3450 domain-containing protein</fullName>
    </submittedName>
</protein>
<dbReference type="Pfam" id="PF11932">
    <property type="entry name" value="DUF3450"/>
    <property type="match status" value="1"/>
</dbReference>
<gene>
    <name evidence="3" type="ORF">I9W95_01770</name>
</gene>
<keyword evidence="1" id="KW-0175">Coiled coil</keyword>
<keyword evidence="4" id="KW-1185">Reference proteome</keyword>
<evidence type="ECO:0000256" key="2">
    <source>
        <dbReference type="SAM" id="SignalP"/>
    </source>
</evidence>
<feature type="chain" id="PRO_5046112069" evidence="2">
    <location>
        <begin position="20"/>
        <end position="252"/>
    </location>
</feature>
<comment type="caution">
    <text evidence="3">The sequence shown here is derived from an EMBL/GenBank/DDBJ whole genome shotgun (WGS) entry which is preliminary data.</text>
</comment>
<dbReference type="InterPro" id="IPR016866">
    <property type="entry name" value="UCP028069"/>
</dbReference>
<dbReference type="EMBL" id="JAEDAH010000008">
    <property type="protein sequence ID" value="MCA6062324.1"/>
    <property type="molecule type" value="Genomic_DNA"/>
</dbReference>
<dbReference type="Proteomes" id="UP000714380">
    <property type="component" value="Unassembled WGS sequence"/>
</dbReference>
<keyword evidence="2" id="KW-0732">Signal</keyword>
<feature type="coiled-coil region" evidence="1">
    <location>
        <begin position="43"/>
        <end position="98"/>
    </location>
</feature>
<dbReference type="RefSeq" id="WP_225671201.1">
    <property type="nucleotide sequence ID" value="NZ_JAEDAH010000008.1"/>
</dbReference>
<evidence type="ECO:0000313" key="3">
    <source>
        <dbReference type="EMBL" id="MCA6062324.1"/>
    </source>
</evidence>
<evidence type="ECO:0000256" key="1">
    <source>
        <dbReference type="SAM" id="Coils"/>
    </source>
</evidence>
<reference evidence="3 4" key="1">
    <citation type="submission" date="2020-12" db="EMBL/GenBank/DDBJ databases">
        <title>Novel Thalassolituus-related marine hydrocarbonoclastic bacteria mediated algae-derived hydrocarbons mineralization in twilight zone of the northern South China Sea.</title>
        <authorList>
            <person name="Dong C."/>
        </authorList>
    </citation>
    <scope>NUCLEOTIDE SEQUENCE [LARGE SCALE GENOMIC DNA]</scope>
    <source>
        <strain evidence="3 4">IMCC1826</strain>
    </source>
</reference>
<proteinExistence type="predicted"/>
<name>A0ABS7ZKS6_9GAMM</name>